<evidence type="ECO:0000313" key="5">
    <source>
        <dbReference type="EMBL" id="KAF1951417.1"/>
    </source>
</evidence>
<reference evidence="5" key="1">
    <citation type="journal article" date="2020" name="Stud. Mycol.">
        <title>101 Dothideomycetes genomes: a test case for predicting lifestyles and emergence of pathogens.</title>
        <authorList>
            <person name="Haridas S."/>
            <person name="Albert R."/>
            <person name="Binder M."/>
            <person name="Bloem J."/>
            <person name="Labutti K."/>
            <person name="Salamov A."/>
            <person name="Andreopoulos B."/>
            <person name="Baker S."/>
            <person name="Barry K."/>
            <person name="Bills G."/>
            <person name="Bluhm B."/>
            <person name="Cannon C."/>
            <person name="Castanera R."/>
            <person name="Culley D."/>
            <person name="Daum C."/>
            <person name="Ezra D."/>
            <person name="Gonzalez J."/>
            <person name="Henrissat B."/>
            <person name="Kuo A."/>
            <person name="Liang C."/>
            <person name="Lipzen A."/>
            <person name="Lutzoni F."/>
            <person name="Magnuson J."/>
            <person name="Mondo S."/>
            <person name="Nolan M."/>
            <person name="Ohm R."/>
            <person name="Pangilinan J."/>
            <person name="Park H.-J."/>
            <person name="Ramirez L."/>
            <person name="Alfaro M."/>
            <person name="Sun H."/>
            <person name="Tritt A."/>
            <person name="Yoshinaga Y."/>
            <person name="Zwiers L.-H."/>
            <person name="Turgeon B."/>
            <person name="Goodwin S."/>
            <person name="Spatafora J."/>
            <person name="Crous P."/>
            <person name="Grigoriev I."/>
        </authorList>
    </citation>
    <scope>NUCLEOTIDE SEQUENCE</scope>
    <source>
        <strain evidence="5">CBS 675.92</strain>
    </source>
</reference>
<accession>A0A6A5TR58</accession>
<feature type="compositionally biased region" description="Low complexity" evidence="3">
    <location>
        <begin position="126"/>
        <end position="135"/>
    </location>
</feature>
<protein>
    <recommendedName>
        <fullName evidence="4">FAM192A/Fyv6 N-terminal domain-containing protein</fullName>
    </recommendedName>
</protein>
<keyword evidence="2" id="KW-0539">Nucleus</keyword>
<gene>
    <name evidence="5" type="ORF">CC80DRAFT_206611</name>
</gene>
<name>A0A6A5TR58_9PLEO</name>
<dbReference type="AlphaFoldDB" id="A0A6A5TR58"/>
<evidence type="ECO:0000313" key="6">
    <source>
        <dbReference type="Proteomes" id="UP000800035"/>
    </source>
</evidence>
<sequence>MTSNFISAGTTDAPLPRDAEWHAAQASIAEKQRLQAEQGRQQQDGKSLFDILQANKAAKQEAFEEAAKLKNQRRDDGEIEKGVETKSADIKTAGGMKDGEVKKDVDTNLADIKMAGTKTIDSTGKAAPVKPASASSPPPPPANALALSLGYASSDDDD</sequence>
<evidence type="ECO:0000259" key="4">
    <source>
        <dbReference type="Pfam" id="PF10187"/>
    </source>
</evidence>
<evidence type="ECO:0000256" key="1">
    <source>
        <dbReference type="ARBA" id="ARBA00004123"/>
    </source>
</evidence>
<evidence type="ECO:0000256" key="2">
    <source>
        <dbReference type="ARBA" id="ARBA00023242"/>
    </source>
</evidence>
<dbReference type="Pfam" id="PF10187">
    <property type="entry name" value="FAM192A_Fyv6_N"/>
    <property type="match status" value="1"/>
</dbReference>
<feature type="compositionally biased region" description="Basic and acidic residues" evidence="3">
    <location>
        <begin position="97"/>
        <end position="106"/>
    </location>
</feature>
<feature type="compositionally biased region" description="Basic and acidic residues" evidence="3">
    <location>
        <begin position="67"/>
        <end position="89"/>
    </location>
</feature>
<proteinExistence type="predicted"/>
<evidence type="ECO:0000256" key="3">
    <source>
        <dbReference type="SAM" id="MobiDB-lite"/>
    </source>
</evidence>
<comment type="subcellular location">
    <subcellularLocation>
        <location evidence="1">Nucleus</location>
    </subcellularLocation>
</comment>
<keyword evidence="6" id="KW-1185">Reference proteome</keyword>
<feature type="domain" description="FAM192A/Fyv6 N-terminal" evidence="4">
    <location>
        <begin position="5"/>
        <end position="76"/>
    </location>
</feature>
<dbReference type="EMBL" id="ML977017">
    <property type="protein sequence ID" value="KAF1951417.1"/>
    <property type="molecule type" value="Genomic_DNA"/>
</dbReference>
<dbReference type="InterPro" id="IPR019331">
    <property type="entry name" value="FAM192A/Fyv6_N"/>
</dbReference>
<dbReference type="GO" id="GO:0005634">
    <property type="term" value="C:nucleus"/>
    <property type="evidence" value="ECO:0007669"/>
    <property type="project" value="UniProtKB-SubCell"/>
</dbReference>
<dbReference type="Proteomes" id="UP000800035">
    <property type="component" value="Unassembled WGS sequence"/>
</dbReference>
<organism evidence="5 6">
    <name type="scientific">Byssothecium circinans</name>
    <dbReference type="NCBI Taxonomy" id="147558"/>
    <lineage>
        <taxon>Eukaryota</taxon>
        <taxon>Fungi</taxon>
        <taxon>Dikarya</taxon>
        <taxon>Ascomycota</taxon>
        <taxon>Pezizomycotina</taxon>
        <taxon>Dothideomycetes</taxon>
        <taxon>Pleosporomycetidae</taxon>
        <taxon>Pleosporales</taxon>
        <taxon>Massarineae</taxon>
        <taxon>Massarinaceae</taxon>
        <taxon>Byssothecium</taxon>
    </lineage>
</organism>
<feature type="region of interest" description="Disordered" evidence="3">
    <location>
        <begin position="67"/>
        <end position="158"/>
    </location>
</feature>
<dbReference type="OrthoDB" id="75807at2759"/>